<name>A0A0C2RCW3_9RICK</name>
<protein>
    <submittedName>
        <fullName evidence="1">Ankyrin</fullName>
    </submittedName>
</protein>
<keyword evidence="2" id="KW-1185">Reference proteome</keyword>
<dbReference type="AlphaFoldDB" id="A0A0C2RCW3"/>
<evidence type="ECO:0000313" key="1">
    <source>
        <dbReference type="EMBL" id="KIJ88665.1"/>
    </source>
</evidence>
<organism evidence="1 2">
    <name type="scientific">Rickettsia asembonensis</name>
    <dbReference type="NCBI Taxonomy" id="1068590"/>
    <lineage>
        <taxon>Bacteria</taxon>
        <taxon>Pseudomonadati</taxon>
        <taxon>Pseudomonadota</taxon>
        <taxon>Alphaproteobacteria</taxon>
        <taxon>Rickettsiales</taxon>
        <taxon>Rickettsiaceae</taxon>
        <taxon>Rickettsieae</taxon>
        <taxon>Rickettsia</taxon>
        <taxon>spotted fever group</taxon>
    </lineage>
</organism>
<sequence>MKIIQVILKFIIIFIIPAIHAMECKLEFKTQKIYVDGVEYNQKVGNPITPIADAIKADNLEEVKKILERDTE</sequence>
<dbReference type="Proteomes" id="UP000031952">
    <property type="component" value="Unassembled WGS sequence"/>
</dbReference>
<dbReference type="RefSeq" id="WP_041078887.1">
    <property type="nucleotide sequence ID" value="NZ_CP116496.1"/>
</dbReference>
<dbReference type="EMBL" id="JWSW01000032">
    <property type="protein sequence ID" value="KIJ88665.1"/>
    <property type="molecule type" value="Genomic_DNA"/>
</dbReference>
<reference evidence="1 2" key="1">
    <citation type="submission" date="2014-12" db="EMBL/GenBank/DDBJ databases">
        <title>Whole genome sequence of Candidatus Rickettsia asemboensis strain NMRCii isolated from cat fleas in west Kenya.</title>
        <authorList>
            <person name="Jima D."/>
            <person name="Luce-Fedrow A."/>
            <person name="Yang Y."/>
            <person name="Maina A.N."/>
            <person name="Snesrud E.C."/>
            <person name="Jarman R.G."/>
            <person name="Richards A.L."/>
            <person name="Hang J."/>
        </authorList>
    </citation>
    <scope>NUCLEOTIDE SEQUENCE [LARGE SCALE GENOMIC DNA]</scope>
    <source>
        <strain evidence="1 2">NMRCii</strain>
    </source>
</reference>
<proteinExistence type="predicted"/>
<gene>
    <name evidence="1" type="ORF">SB78_04280</name>
</gene>
<accession>A0A0C2RCW3</accession>
<evidence type="ECO:0000313" key="2">
    <source>
        <dbReference type="Proteomes" id="UP000031952"/>
    </source>
</evidence>
<comment type="caution">
    <text evidence="1">The sequence shown here is derived from an EMBL/GenBank/DDBJ whole genome shotgun (WGS) entry which is preliminary data.</text>
</comment>